<evidence type="ECO:0000313" key="2">
    <source>
        <dbReference type="Proteomes" id="UP000053815"/>
    </source>
</evidence>
<name>A0A0C9LT99_9FUNG</name>
<protein>
    <submittedName>
        <fullName evidence="1">Uncharacterized protein</fullName>
    </submittedName>
</protein>
<dbReference type="AlphaFoldDB" id="A0A0C9LT99"/>
<proteinExistence type="predicted"/>
<reference evidence="1" key="1">
    <citation type="submission" date="2014-09" db="EMBL/GenBank/DDBJ databases">
        <title>Draft genome sequence of an oleaginous Mucoromycotina fungus Mucor ambiguus NBRC6742.</title>
        <authorList>
            <person name="Takeda I."/>
            <person name="Yamane N."/>
            <person name="Morita T."/>
            <person name="Tamano K."/>
            <person name="Machida M."/>
            <person name="Baker S."/>
            <person name="Koike H."/>
        </authorList>
    </citation>
    <scope>NUCLEOTIDE SEQUENCE</scope>
    <source>
        <strain evidence="1">NBRC 6742</strain>
    </source>
</reference>
<sequence>FNVHNVFAAFFEQEIRASTIQSTIAIKTTIKVLSHANILLAIATNDSFKDKNEGDTVDSKVNNNGTANAVEAKVINGHAEQEATTKDNVALPLTAKYSEF</sequence>
<organism evidence="1">
    <name type="scientific">Mucor ambiguus</name>
    <dbReference type="NCBI Taxonomy" id="91626"/>
    <lineage>
        <taxon>Eukaryota</taxon>
        <taxon>Fungi</taxon>
        <taxon>Fungi incertae sedis</taxon>
        <taxon>Mucoromycota</taxon>
        <taxon>Mucoromycotina</taxon>
        <taxon>Mucoromycetes</taxon>
        <taxon>Mucorales</taxon>
        <taxon>Mucorineae</taxon>
        <taxon>Mucoraceae</taxon>
        <taxon>Mucor</taxon>
    </lineage>
</organism>
<evidence type="ECO:0000313" key="1">
    <source>
        <dbReference type="EMBL" id="GAN03545.1"/>
    </source>
</evidence>
<feature type="non-terminal residue" evidence="1">
    <location>
        <position position="1"/>
    </location>
</feature>
<gene>
    <name evidence="1" type="ORF">MAM1_0043c03000</name>
</gene>
<accession>A0A0C9LT99</accession>
<keyword evidence="2" id="KW-1185">Reference proteome</keyword>
<dbReference type="EMBL" id="DF836332">
    <property type="protein sequence ID" value="GAN03545.1"/>
    <property type="molecule type" value="Genomic_DNA"/>
</dbReference>
<dbReference type="Proteomes" id="UP000053815">
    <property type="component" value="Unassembled WGS sequence"/>
</dbReference>